<keyword evidence="4 8" id="KW-0863">Zinc-finger</keyword>
<dbReference type="Gene3D" id="4.10.60.30">
    <property type="entry name" value="Nanos, RNA-binding domain"/>
    <property type="match status" value="1"/>
</dbReference>
<dbReference type="InterPro" id="IPR038129">
    <property type="entry name" value="Nanos_sf"/>
</dbReference>
<accession>A0A8W8LUB8</accession>
<keyword evidence="5" id="KW-0862">Zinc</keyword>
<evidence type="ECO:0000313" key="11">
    <source>
        <dbReference type="EnsemblMetazoa" id="G29641.1:cds"/>
    </source>
</evidence>
<keyword evidence="7 8" id="KW-0694">RNA-binding</keyword>
<evidence type="ECO:0000259" key="10">
    <source>
        <dbReference type="PROSITE" id="PS51522"/>
    </source>
</evidence>
<evidence type="ECO:0000256" key="5">
    <source>
        <dbReference type="ARBA" id="ARBA00022833"/>
    </source>
</evidence>
<comment type="subcellular location">
    <subcellularLocation>
        <location evidence="1">Cytoplasm</location>
    </subcellularLocation>
</comment>
<evidence type="ECO:0000256" key="1">
    <source>
        <dbReference type="ARBA" id="ARBA00004496"/>
    </source>
</evidence>
<evidence type="ECO:0000256" key="6">
    <source>
        <dbReference type="ARBA" id="ARBA00022845"/>
    </source>
</evidence>
<dbReference type="GO" id="GO:0003723">
    <property type="term" value="F:RNA binding"/>
    <property type="evidence" value="ECO:0007669"/>
    <property type="project" value="UniProtKB-UniRule"/>
</dbReference>
<dbReference type="GO" id="GO:0005737">
    <property type="term" value="C:cytoplasm"/>
    <property type="evidence" value="ECO:0007669"/>
    <property type="project" value="UniProtKB-SubCell"/>
</dbReference>
<dbReference type="OMA" id="RKYVCPT"/>
<feature type="compositionally biased region" description="Low complexity" evidence="9">
    <location>
        <begin position="150"/>
        <end position="169"/>
    </location>
</feature>
<evidence type="ECO:0000313" key="12">
    <source>
        <dbReference type="Proteomes" id="UP000005408"/>
    </source>
</evidence>
<organism evidence="11 12">
    <name type="scientific">Magallana gigas</name>
    <name type="common">Pacific oyster</name>
    <name type="synonym">Crassostrea gigas</name>
    <dbReference type="NCBI Taxonomy" id="29159"/>
    <lineage>
        <taxon>Eukaryota</taxon>
        <taxon>Metazoa</taxon>
        <taxon>Spiralia</taxon>
        <taxon>Lophotrochozoa</taxon>
        <taxon>Mollusca</taxon>
        <taxon>Bivalvia</taxon>
        <taxon>Autobranchia</taxon>
        <taxon>Pteriomorphia</taxon>
        <taxon>Ostreida</taxon>
        <taxon>Ostreoidea</taxon>
        <taxon>Ostreidae</taxon>
        <taxon>Magallana</taxon>
    </lineage>
</organism>
<keyword evidence="12" id="KW-1185">Reference proteome</keyword>
<dbReference type="InterPro" id="IPR008705">
    <property type="entry name" value="Nanos/Xcar2"/>
</dbReference>
<reference evidence="11" key="1">
    <citation type="submission" date="2022-08" db="UniProtKB">
        <authorList>
            <consortium name="EnsemblMetazoa"/>
        </authorList>
    </citation>
    <scope>IDENTIFICATION</scope>
    <source>
        <strain evidence="11">05x7-T-G4-1.051#20</strain>
    </source>
</reference>
<dbReference type="GO" id="GO:0006417">
    <property type="term" value="P:regulation of translation"/>
    <property type="evidence" value="ECO:0007669"/>
    <property type="project" value="UniProtKB-UniRule"/>
</dbReference>
<feature type="region of interest" description="Disordered" evidence="9">
    <location>
        <begin position="150"/>
        <end position="179"/>
    </location>
</feature>
<keyword evidence="6 8" id="KW-0810">Translation regulation</keyword>
<dbReference type="EnsemblMetazoa" id="G29641.1">
    <property type="protein sequence ID" value="G29641.1:cds"/>
    <property type="gene ID" value="G29641"/>
</dbReference>
<dbReference type="PANTHER" id="PTHR12887">
    <property type="entry name" value="NANOS PROTEIN"/>
    <property type="match status" value="1"/>
</dbReference>
<keyword evidence="2" id="KW-0963">Cytoplasm</keyword>
<evidence type="ECO:0000256" key="4">
    <source>
        <dbReference type="ARBA" id="ARBA00022771"/>
    </source>
</evidence>
<keyword evidence="3" id="KW-0479">Metal-binding</keyword>
<sequence length="281" mass="31715">MEYQIDVDYLNLASQLIKNASHCQDHQPHRDLGHDLMMMEQPNRHGDNTDQDFLCNMDTFFLDTSDDELPKLQDSLFTRPRAATHRKQDPVSLKQQPVWVNFDNGDVFYSSTGEFPCASELSGEKDLCNSLPSSASCRLPYPKKWRSSPSSYFEEQSSSSSSHLSSRNSPPHHEEASSDAQLYKLRSALQDLQYQGVVGNGLVNPRRPVFALDEKACALCKKNGETREFYTTHVLKDNRGKIICPILRKYVCPTCGATGDNAHTLRHCPVNKASETAKHSY</sequence>
<feature type="domain" description="Nanos-type" evidence="10">
    <location>
        <begin position="216"/>
        <end position="270"/>
    </location>
</feature>
<proteinExistence type="inferred from homology"/>
<dbReference type="Proteomes" id="UP000005408">
    <property type="component" value="Unassembled WGS sequence"/>
</dbReference>
<dbReference type="InterPro" id="IPR024161">
    <property type="entry name" value="Znf_nanos-typ"/>
</dbReference>
<protein>
    <recommendedName>
        <fullName evidence="10">Nanos-type domain-containing protein</fullName>
    </recommendedName>
</protein>
<evidence type="ECO:0000256" key="3">
    <source>
        <dbReference type="ARBA" id="ARBA00022723"/>
    </source>
</evidence>
<dbReference type="OrthoDB" id="10010129at2759"/>
<evidence type="ECO:0000256" key="2">
    <source>
        <dbReference type="ARBA" id="ARBA00022490"/>
    </source>
</evidence>
<dbReference type="AlphaFoldDB" id="A0A8W8LUB8"/>
<dbReference type="Pfam" id="PF05741">
    <property type="entry name" value="zf-nanos"/>
    <property type="match status" value="1"/>
</dbReference>
<dbReference type="PROSITE" id="PS51522">
    <property type="entry name" value="ZF_NANOS"/>
    <property type="match status" value="1"/>
</dbReference>
<evidence type="ECO:0000256" key="7">
    <source>
        <dbReference type="ARBA" id="ARBA00022884"/>
    </source>
</evidence>
<evidence type="ECO:0000256" key="8">
    <source>
        <dbReference type="PROSITE-ProRule" id="PRU00855"/>
    </source>
</evidence>
<dbReference type="GO" id="GO:0008270">
    <property type="term" value="F:zinc ion binding"/>
    <property type="evidence" value="ECO:0007669"/>
    <property type="project" value="UniProtKB-KW"/>
</dbReference>
<evidence type="ECO:0000256" key="9">
    <source>
        <dbReference type="SAM" id="MobiDB-lite"/>
    </source>
</evidence>
<name>A0A8W8LUB8_MAGGI</name>
<comment type="similarity">
    <text evidence="8">Belongs to the nanos family.</text>
</comment>